<name>A0ABR9KBN2_9ACTN</name>
<gene>
    <name evidence="1" type="ORF">H4W81_002009</name>
</gene>
<dbReference type="RefSeq" id="WP_192774535.1">
    <property type="nucleotide sequence ID" value="NZ_BAAASY010000001.1"/>
</dbReference>
<evidence type="ECO:0000313" key="1">
    <source>
        <dbReference type="EMBL" id="MBE1559230.1"/>
    </source>
</evidence>
<dbReference type="GO" id="GO:0003677">
    <property type="term" value="F:DNA binding"/>
    <property type="evidence" value="ECO:0007669"/>
    <property type="project" value="UniProtKB-KW"/>
</dbReference>
<sequence length="64" mass="7237">MRRLSTGGIIPSVRWSRRPIGDLPRARDTQHKCVILRLSFSSYRPDDITEGMRRLGKALAEATA</sequence>
<keyword evidence="1" id="KW-0238">DNA-binding</keyword>
<comment type="caution">
    <text evidence="1">The sequence shown here is derived from an EMBL/GenBank/DDBJ whole genome shotgun (WGS) entry which is preliminary data.</text>
</comment>
<reference evidence="1 2" key="1">
    <citation type="submission" date="2020-10" db="EMBL/GenBank/DDBJ databases">
        <title>Sequencing the genomes of 1000 actinobacteria strains.</title>
        <authorList>
            <person name="Klenk H.-P."/>
        </authorList>
    </citation>
    <scope>NUCLEOTIDE SEQUENCE [LARGE SCALE GENOMIC DNA]</scope>
    <source>
        <strain evidence="1 2">DSM 43748</strain>
    </source>
</reference>
<protein>
    <submittedName>
        <fullName evidence="1">DNA-binding transcriptional MocR family regulator</fullName>
    </submittedName>
</protein>
<dbReference type="EMBL" id="JADBEF010000001">
    <property type="protein sequence ID" value="MBE1559230.1"/>
    <property type="molecule type" value="Genomic_DNA"/>
</dbReference>
<proteinExistence type="predicted"/>
<dbReference type="Gene3D" id="3.90.1150.10">
    <property type="entry name" value="Aspartate Aminotransferase, domain 1"/>
    <property type="match status" value="1"/>
</dbReference>
<dbReference type="Proteomes" id="UP000661607">
    <property type="component" value="Unassembled WGS sequence"/>
</dbReference>
<keyword evidence="2" id="KW-1185">Reference proteome</keyword>
<accession>A0ABR9KBN2</accession>
<organism evidence="1 2">
    <name type="scientific">Nonomuraea africana</name>
    <dbReference type="NCBI Taxonomy" id="46171"/>
    <lineage>
        <taxon>Bacteria</taxon>
        <taxon>Bacillati</taxon>
        <taxon>Actinomycetota</taxon>
        <taxon>Actinomycetes</taxon>
        <taxon>Streptosporangiales</taxon>
        <taxon>Streptosporangiaceae</taxon>
        <taxon>Nonomuraea</taxon>
    </lineage>
</organism>
<dbReference type="InterPro" id="IPR015422">
    <property type="entry name" value="PyrdxlP-dep_Trfase_small"/>
</dbReference>
<evidence type="ECO:0000313" key="2">
    <source>
        <dbReference type="Proteomes" id="UP000661607"/>
    </source>
</evidence>